<comment type="caution">
    <text evidence="2">The sequence shown here is derived from an EMBL/GenBank/DDBJ whole genome shotgun (WGS) entry which is preliminary data.</text>
</comment>
<proteinExistence type="predicted"/>
<dbReference type="Pfam" id="PF13646">
    <property type="entry name" value="HEAT_2"/>
    <property type="match status" value="1"/>
</dbReference>
<dbReference type="SMART" id="SM00567">
    <property type="entry name" value="EZ_HEAT"/>
    <property type="match status" value="4"/>
</dbReference>
<organism evidence="2 3">
    <name type="scientific">Novosphingobium aquiterrae</name>
    <dbReference type="NCBI Taxonomy" id="624388"/>
    <lineage>
        <taxon>Bacteria</taxon>
        <taxon>Pseudomonadati</taxon>
        <taxon>Pseudomonadota</taxon>
        <taxon>Alphaproteobacteria</taxon>
        <taxon>Sphingomonadales</taxon>
        <taxon>Sphingomonadaceae</taxon>
        <taxon>Novosphingobium</taxon>
    </lineage>
</organism>
<gene>
    <name evidence="2" type="ORF">ACFFF7_05910</name>
</gene>
<dbReference type="PANTHER" id="PTHR12697:SF5">
    <property type="entry name" value="DEOXYHYPUSINE HYDROXYLASE"/>
    <property type="match status" value="1"/>
</dbReference>
<dbReference type="PANTHER" id="PTHR12697">
    <property type="entry name" value="PBS LYASE HEAT-LIKE PROTEIN"/>
    <property type="match status" value="1"/>
</dbReference>
<evidence type="ECO:0000313" key="3">
    <source>
        <dbReference type="Proteomes" id="UP001589943"/>
    </source>
</evidence>
<keyword evidence="3" id="KW-1185">Reference proteome</keyword>
<protein>
    <submittedName>
        <fullName evidence="2">HEAT repeat domain-containing protein</fullName>
    </submittedName>
</protein>
<keyword evidence="1" id="KW-0812">Transmembrane</keyword>
<sequence length="327" mass="36375">MSNEALLIVWISVVAAAALGSFFLLLLFRRWRIEHREASNQNKLAEITRNYLQRVGGFSVDGPDQRWPAGLKLAAISHLHLLLRGGERERLMQMAELDGLLNETLQTSKSRRAHRRIDAIRLLQQFGSEACVARLRELMARDRNPTVRVEAAFALASIDALPPPRELIRILGLFDRNPRRLDSALLRATAKHYCDHLQRLLNDPMPHWRRALIVDALGWSEDPSVLETLARAGAMESAELRSAALRAAARLGHPSVAEWVIPLLHDPVAFVRVQAANCCAVLGLASARPDLVEIARDEDLWVRLRAAHALNVLGGDMSGTIIKGNVA</sequence>
<evidence type="ECO:0000313" key="2">
    <source>
        <dbReference type="EMBL" id="MFC0588944.1"/>
    </source>
</evidence>
<feature type="transmembrane region" description="Helical" evidence="1">
    <location>
        <begin position="6"/>
        <end position="28"/>
    </location>
</feature>
<keyword evidence="1" id="KW-0472">Membrane</keyword>
<keyword evidence="1" id="KW-1133">Transmembrane helix</keyword>
<reference evidence="2 3" key="1">
    <citation type="submission" date="2024-09" db="EMBL/GenBank/DDBJ databases">
        <authorList>
            <person name="Sun Q."/>
            <person name="Mori K."/>
        </authorList>
    </citation>
    <scope>NUCLEOTIDE SEQUENCE [LARGE SCALE GENOMIC DNA]</scope>
    <source>
        <strain evidence="2 3">NCAIM B.02537</strain>
    </source>
</reference>
<dbReference type="SUPFAM" id="SSF48371">
    <property type="entry name" value="ARM repeat"/>
    <property type="match status" value="1"/>
</dbReference>
<dbReference type="EMBL" id="JBHLTL010000001">
    <property type="protein sequence ID" value="MFC0588944.1"/>
    <property type="molecule type" value="Genomic_DNA"/>
</dbReference>
<name>A0ABV6PGL3_9SPHN</name>
<dbReference type="RefSeq" id="WP_379480432.1">
    <property type="nucleotide sequence ID" value="NZ_JBHLTL010000001.1"/>
</dbReference>
<dbReference type="Gene3D" id="1.25.10.10">
    <property type="entry name" value="Leucine-rich Repeat Variant"/>
    <property type="match status" value="2"/>
</dbReference>
<dbReference type="Proteomes" id="UP001589943">
    <property type="component" value="Unassembled WGS sequence"/>
</dbReference>
<dbReference type="InterPro" id="IPR011989">
    <property type="entry name" value="ARM-like"/>
</dbReference>
<dbReference type="InterPro" id="IPR004155">
    <property type="entry name" value="PBS_lyase_HEAT"/>
</dbReference>
<evidence type="ECO:0000256" key="1">
    <source>
        <dbReference type="SAM" id="Phobius"/>
    </source>
</evidence>
<accession>A0ABV6PGL3</accession>
<dbReference type="InterPro" id="IPR016024">
    <property type="entry name" value="ARM-type_fold"/>
</dbReference>